<gene>
    <name evidence="3" type="ORF">DCCM_0766</name>
</gene>
<organism evidence="3 4">
    <name type="scientific">Desulfocucumis palustris</name>
    <dbReference type="NCBI Taxonomy" id="1898651"/>
    <lineage>
        <taxon>Bacteria</taxon>
        <taxon>Bacillati</taxon>
        <taxon>Bacillota</taxon>
        <taxon>Clostridia</taxon>
        <taxon>Eubacteriales</taxon>
        <taxon>Desulfocucumaceae</taxon>
        <taxon>Desulfocucumis</taxon>
    </lineage>
</organism>
<dbReference type="SUPFAM" id="SSF54373">
    <property type="entry name" value="FAD-linked reductases, C-terminal domain"/>
    <property type="match status" value="1"/>
</dbReference>
<dbReference type="RefSeq" id="WP_165792006.1">
    <property type="nucleotide sequence ID" value="NZ_BFAV01000042.1"/>
</dbReference>
<dbReference type="InterPro" id="IPR036188">
    <property type="entry name" value="FAD/NAD-bd_sf"/>
</dbReference>
<keyword evidence="4" id="KW-1185">Reference proteome</keyword>
<keyword evidence="1" id="KW-0560">Oxidoreductase</keyword>
<name>A0A2L2X968_9FIRM</name>
<protein>
    <submittedName>
        <fullName evidence="3">D-amino-acid oxidase</fullName>
    </submittedName>
</protein>
<sequence length="392" mass="40848">MKLNSPEAVIIGGGIIGVSTAYYLARKGVRTTLLESGDLAGGTSGSCDRAIMIQSKNPGLPLSMALAGSKLYESLESELGEDLEYGKIGGMILIESEEEMRVMEKIVGRQREAGIDVVILGRSGTLARQPAVSPHVLGATYWNGDADVNPVKVCFAMGRAAASRGADIRLGTRVTGFIKDKDGIAGVRTGSGDIKAGKVIIAAGVWTPELGKMAGLHIPIIPRKGQILVTEKISPLINGNILSGRYIACKHNPELAKAGGEYSALGLGLSMGQTRSGNLLIGGTREFAGYDCGTTPEAVRAIAGEAVRLFPALKKVNLLRTFAGLRPYTPDGMPIVGPVPERPGLFIAAGHEGDGIALGPVTGSLLADMVAGTAGGWDLSPLSITRFNDYIL</sequence>
<dbReference type="PANTHER" id="PTHR13847:SF287">
    <property type="entry name" value="FAD-DEPENDENT OXIDOREDUCTASE DOMAIN-CONTAINING PROTEIN 1"/>
    <property type="match status" value="1"/>
</dbReference>
<dbReference type="Gene3D" id="3.50.50.60">
    <property type="entry name" value="FAD/NAD(P)-binding domain"/>
    <property type="match status" value="1"/>
</dbReference>
<dbReference type="Gene3D" id="3.30.9.10">
    <property type="entry name" value="D-Amino Acid Oxidase, subunit A, domain 2"/>
    <property type="match status" value="1"/>
</dbReference>
<dbReference type="Proteomes" id="UP000239549">
    <property type="component" value="Unassembled WGS sequence"/>
</dbReference>
<comment type="caution">
    <text evidence="3">The sequence shown here is derived from an EMBL/GenBank/DDBJ whole genome shotgun (WGS) entry which is preliminary data.</text>
</comment>
<dbReference type="InterPro" id="IPR006076">
    <property type="entry name" value="FAD-dep_OxRdtase"/>
</dbReference>
<dbReference type="Pfam" id="PF01266">
    <property type="entry name" value="DAO"/>
    <property type="match status" value="1"/>
</dbReference>
<dbReference type="PANTHER" id="PTHR13847">
    <property type="entry name" value="SARCOSINE DEHYDROGENASE-RELATED"/>
    <property type="match status" value="1"/>
</dbReference>
<dbReference type="AlphaFoldDB" id="A0A2L2X968"/>
<evidence type="ECO:0000259" key="2">
    <source>
        <dbReference type="Pfam" id="PF01266"/>
    </source>
</evidence>
<dbReference type="GO" id="GO:0016491">
    <property type="term" value="F:oxidoreductase activity"/>
    <property type="evidence" value="ECO:0007669"/>
    <property type="project" value="UniProtKB-KW"/>
</dbReference>
<dbReference type="GO" id="GO:0005737">
    <property type="term" value="C:cytoplasm"/>
    <property type="evidence" value="ECO:0007669"/>
    <property type="project" value="TreeGrafter"/>
</dbReference>
<dbReference type="SUPFAM" id="SSF51905">
    <property type="entry name" value="FAD/NAD(P)-binding domain"/>
    <property type="match status" value="1"/>
</dbReference>
<evidence type="ECO:0000256" key="1">
    <source>
        <dbReference type="ARBA" id="ARBA00023002"/>
    </source>
</evidence>
<feature type="domain" description="FAD dependent oxidoreductase" evidence="2">
    <location>
        <begin position="8"/>
        <end position="369"/>
    </location>
</feature>
<accession>A0A2L2X968</accession>
<evidence type="ECO:0000313" key="3">
    <source>
        <dbReference type="EMBL" id="GBF32570.1"/>
    </source>
</evidence>
<proteinExistence type="predicted"/>
<reference evidence="4" key="1">
    <citation type="submission" date="2018-02" db="EMBL/GenBank/DDBJ databases">
        <title>Genome sequence of Desulfocucumis palustris strain NAW-5.</title>
        <authorList>
            <person name="Watanabe M."/>
            <person name="Kojima H."/>
            <person name="Fukui M."/>
        </authorList>
    </citation>
    <scope>NUCLEOTIDE SEQUENCE [LARGE SCALE GENOMIC DNA]</scope>
    <source>
        <strain evidence="4">NAW-5</strain>
    </source>
</reference>
<evidence type="ECO:0000313" key="4">
    <source>
        <dbReference type="Proteomes" id="UP000239549"/>
    </source>
</evidence>
<dbReference type="EMBL" id="BFAV01000042">
    <property type="protein sequence ID" value="GBF32570.1"/>
    <property type="molecule type" value="Genomic_DNA"/>
</dbReference>